<feature type="region of interest" description="Disordered" evidence="1">
    <location>
        <begin position="1"/>
        <end position="40"/>
    </location>
</feature>
<name>A0A2S9JFL7_9HYPH</name>
<dbReference type="EMBL" id="PVBT01000005">
    <property type="protein sequence ID" value="PRD51733.1"/>
    <property type="molecule type" value="Genomic_DNA"/>
</dbReference>
<feature type="region of interest" description="Disordered" evidence="1">
    <location>
        <begin position="84"/>
        <end position="136"/>
    </location>
</feature>
<proteinExistence type="predicted"/>
<keyword evidence="3" id="KW-1185">Reference proteome</keyword>
<comment type="caution">
    <text evidence="2">The sequence shown here is derived from an EMBL/GenBank/DDBJ whole genome shotgun (WGS) entry which is preliminary data.</text>
</comment>
<evidence type="ECO:0000256" key="1">
    <source>
        <dbReference type="SAM" id="MobiDB-lite"/>
    </source>
</evidence>
<gene>
    <name evidence="2" type="ORF">C5750_17970</name>
</gene>
<dbReference type="Proteomes" id="UP000238563">
    <property type="component" value="Unassembled WGS sequence"/>
</dbReference>
<feature type="compositionally biased region" description="Basic residues" evidence="1">
    <location>
        <begin position="16"/>
        <end position="34"/>
    </location>
</feature>
<reference evidence="2 3" key="1">
    <citation type="submission" date="2018-02" db="EMBL/GenBank/DDBJ databases">
        <title>The draft genome of Phyllobacterium myrsinacearum DSM5892.</title>
        <authorList>
            <person name="Li L."/>
            <person name="Liu L."/>
            <person name="Zhang X."/>
            <person name="Wang T."/>
        </authorList>
    </citation>
    <scope>NUCLEOTIDE SEQUENCE [LARGE SCALE GENOMIC DNA]</scope>
    <source>
        <strain evidence="2 3">DSM 5892</strain>
    </source>
</reference>
<dbReference type="Gene3D" id="2.30.30.40">
    <property type="entry name" value="SH3 Domains"/>
    <property type="match status" value="1"/>
</dbReference>
<evidence type="ECO:0000313" key="3">
    <source>
        <dbReference type="Proteomes" id="UP000238563"/>
    </source>
</evidence>
<evidence type="ECO:0008006" key="4">
    <source>
        <dbReference type="Google" id="ProtNLM"/>
    </source>
</evidence>
<dbReference type="AlphaFoldDB" id="A0A2S9JFL7"/>
<sequence>MIWPNHNRAEKGRIYMAKRKRSTRSPSRSPRRTSSRAASRGSSTGIFLALAVIAGVGALSIWSATQHKGPLKAFAGWFERPAAQTSRSAAAKPETDGKQTAKAAPRQDSSPATAFTAPVPRPSIPVGAQSQSPVVPTPLQRTALQQPQPLQRPALSVGPTDRTGIHLPRGINMPNMTPSVVYARERLTLRRNAWDKSEPAGTVEKGREMRSYGKTGKWHHIVIPATDMIGWVHEDMLVAGKTAPATSAMTTGAISGAPRAAQVQAIYPPRPVGAQ</sequence>
<evidence type="ECO:0000313" key="2">
    <source>
        <dbReference type="EMBL" id="PRD51733.1"/>
    </source>
</evidence>
<protein>
    <recommendedName>
        <fullName evidence="4">SH3b domain-containing protein</fullName>
    </recommendedName>
</protein>
<accession>A0A2S9JFL7</accession>
<organism evidence="2 3">
    <name type="scientific">Phyllobacterium myrsinacearum</name>
    <dbReference type="NCBI Taxonomy" id="28101"/>
    <lineage>
        <taxon>Bacteria</taxon>
        <taxon>Pseudomonadati</taxon>
        <taxon>Pseudomonadota</taxon>
        <taxon>Alphaproteobacteria</taxon>
        <taxon>Hyphomicrobiales</taxon>
        <taxon>Phyllobacteriaceae</taxon>
        <taxon>Phyllobacterium</taxon>
    </lineage>
</organism>